<dbReference type="AlphaFoldDB" id="A0A371GRK9"/>
<proteinExistence type="predicted"/>
<organism evidence="2 3">
    <name type="scientific">Mucuna pruriens</name>
    <name type="common">Velvet bean</name>
    <name type="synonym">Dolichos pruriens</name>
    <dbReference type="NCBI Taxonomy" id="157652"/>
    <lineage>
        <taxon>Eukaryota</taxon>
        <taxon>Viridiplantae</taxon>
        <taxon>Streptophyta</taxon>
        <taxon>Embryophyta</taxon>
        <taxon>Tracheophyta</taxon>
        <taxon>Spermatophyta</taxon>
        <taxon>Magnoliopsida</taxon>
        <taxon>eudicotyledons</taxon>
        <taxon>Gunneridae</taxon>
        <taxon>Pentapetalae</taxon>
        <taxon>rosids</taxon>
        <taxon>fabids</taxon>
        <taxon>Fabales</taxon>
        <taxon>Fabaceae</taxon>
        <taxon>Papilionoideae</taxon>
        <taxon>50 kb inversion clade</taxon>
        <taxon>NPAAA clade</taxon>
        <taxon>indigoferoid/millettioid clade</taxon>
        <taxon>Phaseoleae</taxon>
        <taxon>Mucuna</taxon>
    </lineage>
</organism>
<dbReference type="EMBL" id="QJKJ01004678">
    <property type="protein sequence ID" value="RDX93191.1"/>
    <property type="molecule type" value="Genomic_DNA"/>
</dbReference>
<protein>
    <recommendedName>
        <fullName evidence="4">Retrotransposon gag domain-containing protein</fullName>
    </recommendedName>
</protein>
<feature type="compositionally biased region" description="Polar residues" evidence="1">
    <location>
        <begin position="26"/>
        <end position="50"/>
    </location>
</feature>
<comment type="caution">
    <text evidence="2">The sequence shown here is derived from an EMBL/GenBank/DDBJ whole genome shotgun (WGS) entry which is preliminary data.</text>
</comment>
<keyword evidence="3" id="KW-1185">Reference proteome</keyword>
<accession>A0A371GRK9</accession>
<feature type="non-terminal residue" evidence="2">
    <location>
        <position position="1"/>
    </location>
</feature>
<dbReference type="Proteomes" id="UP000257109">
    <property type="component" value="Unassembled WGS sequence"/>
</dbReference>
<reference evidence="2" key="1">
    <citation type="submission" date="2018-05" db="EMBL/GenBank/DDBJ databases">
        <title>Draft genome of Mucuna pruriens seed.</title>
        <authorList>
            <person name="Nnadi N.E."/>
            <person name="Vos R."/>
            <person name="Hasami M.H."/>
            <person name="Devisetty U.K."/>
            <person name="Aguiy J.C."/>
        </authorList>
    </citation>
    <scope>NUCLEOTIDE SEQUENCE [LARGE SCALE GENOMIC DNA]</scope>
    <source>
        <strain evidence="2">JCA_2017</strain>
    </source>
</reference>
<sequence>IGFILHAKSKNVSAQKKRFGPKGAVSTRQDPSQSSPTSEPKSFQASGNDRTNQDVVYQSWCIHYLQQEPAQSYELKSGLIHLLPKFHGFAGEDRNKYLKEFHVAFPFSMDGAAKDWLFQ</sequence>
<evidence type="ECO:0008006" key="4">
    <source>
        <dbReference type="Google" id="ProtNLM"/>
    </source>
</evidence>
<evidence type="ECO:0000313" key="3">
    <source>
        <dbReference type="Proteomes" id="UP000257109"/>
    </source>
</evidence>
<name>A0A371GRK9_MUCPR</name>
<evidence type="ECO:0000256" key="1">
    <source>
        <dbReference type="SAM" id="MobiDB-lite"/>
    </source>
</evidence>
<dbReference type="OrthoDB" id="1422241at2759"/>
<evidence type="ECO:0000313" key="2">
    <source>
        <dbReference type="EMBL" id="RDX93191.1"/>
    </source>
</evidence>
<feature type="region of interest" description="Disordered" evidence="1">
    <location>
        <begin position="8"/>
        <end position="50"/>
    </location>
</feature>
<gene>
    <name evidence="2" type="ORF">CR513_24589</name>
</gene>